<reference evidence="1 2" key="2">
    <citation type="journal article" date="2011" name="PLoS Genet.">
        <title>Caenorhabditis briggsae recombinant inbred line genotypes reveal inter-strain incompatibility and the evolution of recombination.</title>
        <authorList>
            <person name="Ross J.A."/>
            <person name="Koboldt D.C."/>
            <person name="Staisch J.E."/>
            <person name="Chamberlin H.M."/>
            <person name="Gupta B.P."/>
            <person name="Miller R.D."/>
            <person name="Baird S.E."/>
            <person name="Haag E.S."/>
        </authorList>
    </citation>
    <scope>NUCLEOTIDE SEQUENCE [LARGE SCALE GENOMIC DNA]</scope>
    <source>
        <strain evidence="1 2">AF16</strain>
    </source>
</reference>
<sequence length="32" mass="3610">MYQTHTHTCAWEAREKKVAAEGAHGLSGQRRV</sequence>
<dbReference type="RefSeq" id="XP_045098412.1">
    <property type="nucleotide sequence ID" value="XM_045240398.1"/>
</dbReference>
<evidence type="ECO:0000313" key="1">
    <source>
        <dbReference type="EMBL" id="CAR98843.1"/>
    </source>
</evidence>
<dbReference type="InParanoid" id="B6IG13"/>
<dbReference type="KEGG" id="cbr:CBG_28017"/>
<dbReference type="EMBL" id="HE601042">
    <property type="protein sequence ID" value="CAR98843.1"/>
    <property type="molecule type" value="Genomic_DNA"/>
</dbReference>
<evidence type="ECO:0000313" key="2">
    <source>
        <dbReference type="Proteomes" id="UP000008549"/>
    </source>
</evidence>
<accession>B6IG13</accession>
<organism evidence="1 2">
    <name type="scientific">Caenorhabditis briggsae</name>
    <dbReference type="NCBI Taxonomy" id="6238"/>
    <lineage>
        <taxon>Eukaryota</taxon>
        <taxon>Metazoa</taxon>
        <taxon>Ecdysozoa</taxon>
        <taxon>Nematoda</taxon>
        <taxon>Chromadorea</taxon>
        <taxon>Rhabditida</taxon>
        <taxon>Rhabditina</taxon>
        <taxon>Rhabditomorpha</taxon>
        <taxon>Rhabditoidea</taxon>
        <taxon>Rhabditidae</taxon>
        <taxon>Peloderinae</taxon>
        <taxon>Caenorhabditis</taxon>
    </lineage>
</organism>
<proteinExistence type="predicted"/>
<keyword evidence="2" id="KW-1185">Reference proteome</keyword>
<name>B6IG13_CAEBR</name>
<reference evidence="1 2" key="1">
    <citation type="journal article" date="2003" name="PLoS Biol.">
        <title>The genome sequence of Caenorhabditis briggsae: a platform for comparative genomics.</title>
        <authorList>
            <person name="Stein L.D."/>
            <person name="Bao Z."/>
            <person name="Blasiar D."/>
            <person name="Blumenthal T."/>
            <person name="Brent M.R."/>
            <person name="Chen N."/>
            <person name="Chinwalla A."/>
            <person name="Clarke L."/>
            <person name="Clee C."/>
            <person name="Coghlan A."/>
            <person name="Coulson A."/>
            <person name="D'Eustachio P."/>
            <person name="Fitch D.H."/>
            <person name="Fulton L.A."/>
            <person name="Fulton R.E."/>
            <person name="Griffiths-Jones S."/>
            <person name="Harris T.W."/>
            <person name="Hillier L.W."/>
            <person name="Kamath R."/>
            <person name="Kuwabara P.E."/>
            <person name="Mardis E.R."/>
            <person name="Marra M.A."/>
            <person name="Miner T.L."/>
            <person name="Minx P."/>
            <person name="Mullikin J.C."/>
            <person name="Plumb R.W."/>
            <person name="Rogers J."/>
            <person name="Schein J.E."/>
            <person name="Sohrmann M."/>
            <person name="Spieth J."/>
            <person name="Stajich J.E."/>
            <person name="Wei C."/>
            <person name="Willey D."/>
            <person name="Wilson R.K."/>
            <person name="Durbin R."/>
            <person name="Waterston R.H."/>
        </authorList>
    </citation>
    <scope>NUCLEOTIDE SEQUENCE [LARGE SCALE GENOMIC DNA]</scope>
    <source>
        <strain evidence="1 2">AF16</strain>
    </source>
</reference>
<dbReference type="CTD" id="68919466"/>
<gene>
    <name evidence="1" type="ORF">CBG28017</name>
    <name evidence="1" type="ORF">CBG_28017</name>
</gene>
<protein>
    <submittedName>
        <fullName evidence="1">Protein CBG28017</fullName>
    </submittedName>
</protein>
<dbReference type="AlphaFoldDB" id="B6IG13"/>
<dbReference type="Proteomes" id="UP000008549">
    <property type="component" value="Unassembled WGS sequence"/>
</dbReference>
<dbReference type="HOGENOM" id="CLU_3392699_0_0_1"/>
<dbReference type="GeneID" id="68919466"/>